<feature type="domain" description="SET" evidence="7">
    <location>
        <begin position="67"/>
        <end position="168"/>
    </location>
</feature>
<dbReference type="CDD" id="cd20071">
    <property type="entry name" value="SET_SMYD"/>
    <property type="match status" value="1"/>
</dbReference>
<dbReference type="PROSITE" id="PS50280">
    <property type="entry name" value="SET"/>
    <property type="match status" value="1"/>
</dbReference>
<dbReference type="InterPro" id="IPR046341">
    <property type="entry name" value="SET_dom_sf"/>
</dbReference>
<accession>A0A2R6NKZ2</accession>
<organism evidence="8 9">
    <name type="scientific">Hermanssonia centrifuga</name>
    <dbReference type="NCBI Taxonomy" id="98765"/>
    <lineage>
        <taxon>Eukaryota</taxon>
        <taxon>Fungi</taxon>
        <taxon>Dikarya</taxon>
        <taxon>Basidiomycota</taxon>
        <taxon>Agaricomycotina</taxon>
        <taxon>Agaricomycetes</taxon>
        <taxon>Polyporales</taxon>
        <taxon>Meruliaceae</taxon>
        <taxon>Hermanssonia</taxon>
    </lineage>
</organism>
<evidence type="ECO:0000313" key="9">
    <source>
        <dbReference type="Proteomes" id="UP000186601"/>
    </source>
</evidence>
<dbReference type="Proteomes" id="UP000186601">
    <property type="component" value="Unassembled WGS sequence"/>
</dbReference>
<dbReference type="Pfam" id="PF00856">
    <property type="entry name" value="SET"/>
    <property type="match status" value="1"/>
</dbReference>
<keyword evidence="1" id="KW-0489">Methyltransferase</keyword>
<dbReference type="PANTHER" id="PTHR46402">
    <property type="entry name" value="SET AND MYND DOMAIN-CONTAINING PROTEIN 5"/>
    <property type="match status" value="1"/>
</dbReference>
<evidence type="ECO:0000259" key="7">
    <source>
        <dbReference type="PROSITE" id="PS50280"/>
    </source>
</evidence>
<name>A0A2R6NKZ2_9APHY</name>
<dbReference type="Gene3D" id="2.170.270.10">
    <property type="entry name" value="SET domain"/>
    <property type="match status" value="1"/>
</dbReference>
<keyword evidence="2" id="KW-0808">Transferase</keyword>
<dbReference type="GO" id="GO:0042799">
    <property type="term" value="F:histone H4K20 methyltransferase activity"/>
    <property type="evidence" value="ECO:0007669"/>
    <property type="project" value="TreeGrafter"/>
</dbReference>
<dbReference type="EMBL" id="MLYV02001119">
    <property type="protein sequence ID" value="PSR73034.1"/>
    <property type="molecule type" value="Genomic_DNA"/>
</dbReference>
<gene>
    <name evidence="8" type="ORF">PHLCEN_2v11138</name>
</gene>
<dbReference type="InterPro" id="IPR001214">
    <property type="entry name" value="SET_dom"/>
</dbReference>
<proteinExistence type="predicted"/>
<evidence type="ECO:0000256" key="3">
    <source>
        <dbReference type="ARBA" id="ARBA00022691"/>
    </source>
</evidence>
<evidence type="ECO:0000256" key="6">
    <source>
        <dbReference type="ARBA" id="ARBA00048619"/>
    </source>
</evidence>
<comment type="caution">
    <text evidence="8">The sequence shown here is derived from an EMBL/GenBank/DDBJ whole genome shotgun (WGS) entry which is preliminary data.</text>
</comment>
<dbReference type="OrthoDB" id="438641at2759"/>
<dbReference type="STRING" id="98765.A0A2R6NKZ2"/>
<reference evidence="8 9" key="1">
    <citation type="submission" date="2018-02" db="EMBL/GenBank/DDBJ databases">
        <title>Genome sequence of the basidiomycete white-rot fungus Phlebia centrifuga.</title>
        <authorList>
            <person name="Granchi Z."/>
            <person name="Peng M."/>
            <person name="de Vries R.P."/>
            <person name="Hilden K."/>
            <person name="Makela M.R."/>
            <person name="Grigoriev I."/>
            <person name="Riley R."/>
        </authorList>
    </citation>
    <scope>NUCLEOTIDE SEQUENCE [LARGE SCALE GENOMIC DNA]</scope>
    <source>
        <strain evidence="8 9">FBCC195</strain>
    </source>
</reference>
<dbReference type="AlphaFoldDB" id="A0A2R6NKZ2"/>
<evidence type="ECO:0000256" key="1">
    <source>
        <dbReference type="ARBA" id="ARBA00022603"/>
    </source>
</evidence>
<dbReference type="GO" id="GO:0032259">
    <property type="term" value="P:methylation"/>
    <property type="evidence" value="ECO:0007669"/>
    <property type="project" value="UniProtKB-KW"/>
</dbReference>
<evidence type="ECO:0000256" key="5">
    <source>
        <dbReference type="ARBA" id="ARBA00044528"/>
    </source>
</evidence>
<dbReference type="GO" id="GO:0045814">
    <property type="term" value="P:negative regulation of gene expression, epigenetic"/>
    <property type="evidence" value="ECO:0007669"/>
    <property type="project" value="TreeGrafter"/>
</dbReference>
<evidence type="ECO:0000256" key="4">
    <source>
        <dbReference type="ARBA" id="ARBA00042380"/>
    </source>
</evidence>
<protein>
    <recommendedName>
        <fullName evidence="5">Histone-lysine N-methyltransferase SET5</fullName>
    </recommendedName>
    <alternativeName>
        <fullName evidence="4">SET domain-containing protein 5</fullName>
    </alternativeName>
</protein>
<comment type="catalytic activity">
    <reaction evidence="6">
        <text>L-lysyl-[histone] + S-adenosyl-L-methionine = N(6)-methyl-L-lysyl-[histone] + S-adenosyl-L-homocysteine + H(+)</text>
        <dbReference type="Rhea" id="RHEA:10024"/>
        <dbReference type="Rhea" id="RHEA-COMP:9845"/>
        <dbReference type="Rhea" id="RHEA-COMP:9846"/>
        <dbReference type="ChEBI" id="CHEBI:15378"/>
        <dbReference type="ChEBI" id="CHEBI:29969"/>
        <dbReference type="ChEBI" id="CHEBI:57856"/>
        <dbReference type="ChEBI" id="CHEBI:59789"/>
        <dbReference type="ChEBI" id="CHEBI:61929"/>
    </reaction>
    <physiologicalReaction direction="left-to-right" evidence="6">
        <dbReference type="Rhea" id="RHEA:10025"/>
    </physiologicalReaction>
</comment>
<keyword evidence="3" id="KW-0949">S-adenosyl-L-methionine</keyword>
<evidence type="ECO:0000256" key="2">
    <source>
        <dbReference type="ARBA" id="ARBA00022679"/>
    </source>
</evidence>
<dbReference type="PANTHER" id="PTHR46402:SF2">
    <property type="entry name" value="HISTONE-LYSINE N-TRIMETHYLTRANSFERASE SMYD5"/>
    <property type="match status" value="1"/>
</dbReference>
<sequence>MALHALVQCTAKILLDEQQEQTAFDSDWEFVHSLAQLGMEDRARSGWLGNSEPDRATWKKAYEVYCQAFQNPTSEPDKNKLARILKRPIRKEVLDYLFNYDAFLRGLGRMSLNLEAHGGVYVLHSHMNHACTPNISVRHLDQRTSLSRINAIAKTDIQPGEELFITYVNPELSLEQRRQHLLEWGFGTCKCSRCVSEEQDATRTPAAKDPAADDLERELKAGLGVL</sequence>
<keyword evidence="9" id="KW-1185">Reference proteome</keyword>
<evidence type="ECO:0000313" key="8">
    <source>
        <dbReference type="EMBL" id="PSR73034.1"/>
    </source>
</evidence>
<dbReference type="SUPFAM" id="SSF82199">
    <property type="entry name" value="SET domain"/>
    <property type="match status" value="1"/>
</dbReference>